<feature type="signal peptide" evidence="1">
    <location>
        <begin position="1"/>
        <end position="21"/>
    </location>
</feature>
<dbReference type="PANTHER" id="PTHR39327:SF1">
    <property type="entry name" value="BLR5470 PROTEIN"/>
    <property type="match status" value="1"/>
</dbReference>
<keyword evidence="3" id="KW-1185">Reference proteome</keyword>
<dbReference type="RefSeq" id="WP_249847819.1">
    <property type="nucleotide sequence ID" value="NZ_JAMGBD010000001.1"/>
</dbReference>
<sequence length="233" mass="25292">MHARFICATLAVACIAGAATAQVRVGPESAAGKYNRLQDLTYRPQNGVTPVTPDVFGTAAVSAGVTFYDARFRRVSNTDRAHPMVVALADTVRSLTPEEQLATVQREVKQRVRWAQDLDTMKVADLWANAGETLERGAGDSEDIAVVEMQVLKAAGWNARDLYMSIGRELGVGSHIVLLARAPSGFYMLDDKFDHPVNASQHGLFTPILTLGEGKSWVHGRRINGSSSRLSAR</sequence>
<dbReference type="InterPro" id="IPR010319">
    <property type="entry name" value="Transglutaminase-like_Cys_pept"/>
</dbReference>
<dbReference type="Proteomes" id="UP001165363">
    <property type="component" value="Unassembled WGS sequence"/>
</dbReference>
<comment type="caution">
    <text evidence="2">The sequence shown here is derived from an EMBL/GenBank/DDBJ whole genome shotgun (WGS) entry which is preliminary data.</text>
</comment>
<evidence type="ECO:0000256" key="1">
    <source>
        <dbReference type="SAM" id="SignalP"/>
    </source>
</evidence>
<keyword evidence="1" id="KW-0732">Signal</keyword>
<organism evidence="2 3">
    <name type="scientific">Sphingomonas alba</name>
    <dbReference type="NCBI Taxonomy" id="2908208"/>
    <lineage>
        <taxon>Bacteria</taxon>
        <taxon>Pseudomonadati</taxon>
        <taxon>Pseudomonadota</taxon>
        <taxon>Alphaproteobacteria</taxon>
        <taxon>Sphingomonadales</taxon>
        <taxon>Sphingomonadaceae</taxon>
        <taxon>Sphingomonas</taxon>
    </lineage>
</organism>
<evidence type="ECO:0000313" key="2">
    <source>
        <dbReference type="EMBL" id="MCL6683776.1"/>
    </source>
</evidence>
<dbReference type="Pfam" id="PF06035">
    <property type="entry name" value="Peptidase_C93"/>
    <property type="match status" value="1"/>
</dbReference>
<proteinExistence type="predicted"/>
<name>A0ABT0RMA8_9SPHN</name>
<protein>
    <submittedName>
        <fullName evidence="2">Transglutaminase-like cysteine peptidase</fullName>
    </submittedName>
</protein>
<feature type="chain" id="PRO_5045248251" evidence="1">
    <location>
        <begin position="22"/>
        <end position="233"/>
    </location>
</feature>
<evidence type="ECO:0000313" key="3">
    <source>
        <dbReference type="Proteomes" id="UP001165363"/>
    </source>
</evidence>
<reference evidence="2" key="1">
    <citation type="submission" date="2022-05" db="EMBL/GenBank/DDBJ databases">
        <authorList>
            <person name="Jo J.-H."/>
            <person name="Im W.-T."/>
        </authorList>
    </citation>
    <scope>NUCLEOTIDE SEQUENCE</scope>
    <source>
        <strain evidence="2">SE158</strain>
    </source>
</reference>
<dbReference type="EMBL" id="JAMGBD010000001">
    <property type="protein sequence ID" value="MCL6683776.1"/>
    <property type="molecule type" value="Genomic_DNA"/>
</dbReference>
<dbReference type="Gene3D" id="3.10.620.30">
    <property type="match status" value="1"/>
</dbReference>
<gene>
    <name evidence="2" type="ORF">LZ536_07665</name>
</gene>
<dbReference type="PANTHER" id="PTHR39327">
    <property type="match status" value="1"/>
</dbReference>
<accession>A0ABT0RMA8</accession>